<sequence length="80" mass="8852">MKTKMSSVHNLMLVSILSSIFVVTLLSFPSPAEADYLYNVCPIGAYLSQKSGKFIIKFESSLQIYMKKSSCLYSAGMGKK</sequence>
<proteinExistence type="predicted"/>
<keyword evidence="1" id="KW-0732">Signal</keyword>
<feature type="signal peptide" evidence="1">
    <location>
        <begin position="1"/>
        <end position="34"/>
    </location>
</feature>
<evidence type="ECO:0000313" key="2">
    <source>
        <dbReference type="EMBL" id="ONI10111.1"/>
    </source>
</evidence>
<gene>
    <name evidence="2" type="ORF">PRUPE_4G027600</name>
</gene>
<evidence type="ECO:0000256" key="1">
    <source>
        <dbReference type="SAM" id="SignalP"/>
    </source>
</evidence>
<dbReference type="Gramene" id="ONI10111">
    <property type="protein sequence ID" value="ONI10111"/>
    <property type="gene ID" value="PRUPE_4G027600"/>
</dbReference>
<feature type="chain" id="PRO_5012354786" evidence="1">
    <location>
        <begin position="35"/>
        <end position="80"/>
    </location>
</feature>
<organism evidence="2 3">
    <name type="scientific">Prunus persica</name>
    <name type="common">Peach</name>
    <name type="synonym">Amygdalus persica</name>
    <dbReference type="NCBI Taxonomy" id="3760"/>
    <lineage>
        <taxon>Eukaryota</taxon>
        <taxon>Viridiplantae</taxon>
        <taxon>Streptophyta</taxon>
        <taxon>Embryophyta</taxon>
        <taxon>Tracheophyta</taxon>
        <taxon>Spermatophyta</taxon>
        <taxon>Magnoliopsida</taxon>
        <taxon>eudicotyledons</taxon>
        <taxon>Gunneridae</taxon>
        <taxon>Pentapetalae</taxon>
        <taxon>rosids</taxon>
        <taxon>fabids</taxon>
        <taxon>Rosales</taxon>
        <taxon>Rosaceae</taxon>
        <taxon>Amygdaloideae</taxon>
        <taxon>Amygdaleae</taxon>
        <taxon>Prunus</taxon>
    </lineage>
</organism>
<dbReference type="AlphaFoldDB" id="A0A251PEU0"/>
<keyword evidence="3" id="KW-1185">Reference proteome</keyword>
<dbReference type="Proteomes" id="UP000006882">
    <property type="component" value="Chromosome G4"/>
</dbReference>
<name>A0A251PEU0_PRUPE</name>
<accession>A0A251PEU0</accession>
<evidence type="ECO:0000313" key="3">
    <source>
        <dbReference type="Proteomes" id="UP000006882"/>
    </source>
</evidence>
<protein>
    <submittedName>
        <fullName evidence="2">Uncharacterized protein</fullName>
    </submittedName>
</protein>
<reference evidence="2 3" key="1">
    <citation type="journal article" date="2013" name="Nat. Genet.">
        <title>The high-quality draft genome of peach (Prunus persica) identifies unique patterns of genetic diversity, domestication and genome evolution.</title>
        <authorList>
            <consortium name="International Peach Genome Initiative"/>
            <person name="Verde I."/>
            <person name="Abbott A.G."/>
            <person name="Scalabrin S."/>
            <person name="Jung S."/>
            <person name="Shu S."/>
            <person name="Marroni F."/>
            <person name="Zhebentyayeva T."/>
            <person name="Dettori M.T."/>
            <person name="Grimwood J."/>
            <person name="Cattonaro F."/>
            <person name="Zuccolo A."/>
            <person name="Rossini L."/>
            <person name="Jenkins J."/>
            <person name="Vendramin E."/>
            <person name="Meisel L.A."/>
            <person name="Decroocq V."/>
            <person name="Sosinski B."/>
            <person name="Prochnik S."/>
            <person name="Mitros T."/>
            <person name="Policriti A."/>
            <person name="Cipriani G."/>
            <person name="Dondini L."/>
            <person name="Ficklin S."/>
            <person name="Goodstein D.M."/>
            <person name="Xuan P."/>
            <person name="Del Fabbro C."/>
            <person name="Aramini V."/>
            <person name="Copetti D."/>
            <person name="Gonzalez S."/>
            <person name="Horner D.S."/>
            <person name="Falchi R."/>
            <person name="Lucas S."/>
            <person name="Mica E."/>
            <person name="Maldonado J."/>
            <person name="Lazzari B."/>
            <person name="Bielenberg D."/>
            <person name="Pirona R."/>
            <person name="Miculan M."/>
            <person name="Barakat A."/>
            <person name="Testolin R."/>
            <person name="Stella A."/>
            <person name="Tartarini S."/>
            <person name="Tonutti P."/>
            <person name="Arus P."/>
            <person name="Orellana A."/>
            <person name="Wells C."/>
            <person name="Main D."/>
            <person name="Vizzotto G."/>
            <person name="Silva H."/>
            <person name="Salamini F."/>
            <person name="Schmutz J."/>
            <person name="Morgante M."/>
            <person name="Rokhsar D.S."/>
        </authorList>
    </citation>
    <scope>NUCLEOTIDE SEQUENCE [LARGE SCALE GENOMIC DNA]</scope>
    <source>
        <strain evidence="3">cv. Nemared</strain>
    </source>
</reference>
<dbReference type="EMBL" id="CM007654">
    <property type="protein sequence ID" value="ONI10111.1"/>
    <property type="molecule type" value="Genomic_DNA"/>
</dbReference>